<gene>
    <name evidence="8" type="primary">yraL</name>
    <name evidence="6" type="synonym">rsmI</name>
    <name evidence="8" type="ORF">EPICR_10284</name>
</gene>
<evidence type="ECO:0000313" key="8">
    <source>
        <dbReference type="EMBL" id="VEN72785.1"/>
    </source>
</evidence>
<dbReference type="HAMAP" id="MF_01877">
    <property type="entry name" value="16SrRNA_methyltr_I"/>
    <property type="match status" value="1"/>
</dbReference>
<dbReference type="Gene3D" id="3.30.950.10">
    <property type="entry name" value="Methyltransferase, Cobalt-precorrin-4 Transmethylase, Domain 2"/>
    <property type="match status" value="1"/>
</dbReference>
<comment type="subcellular location">
    <subcellularLocation>
        <location evidence="6">Cytoplasm</location>
    </subcellularLocation>
</comment>
<dbReference type="FunFam" id="3.40.1010.10:FF:000007">
    <property type="entry name" value="Ribosomal RNA small subunit methyltransferase I"/>
    <property type="match status" value="1"/>
</dbReference>
<evidence type="ECO:0000256" key="1">
    <source>
        <dbReference type="ARBA" id="ARBA00022490"/>
    </source>
</evidence>
<dbReference type="InterPro" id="IPR018063">
    <property type="entry name" value="SAM_MeTrfase_RsmI_CS"/>
</dbReference>
<sequence>MGKTQTSPGTLYMVATPIGNMDDISSRALDILGRVDWIAAEDTRRTARLLSRHQIRGRTLSCHEHNEKERSVFLIQELLAGRSVAYVSDAGSPAVSDPGARLVKEAADNGIDASPIPGPSAAIAILTASGMSADSFMFAGFCPRKKSRREKRLKALAEGRDTLVFYESPKRILPFLDEMIAVMGDREAVLGREMTKLHEEFIRGALSHIRDELAGRPSVKGECALAVSGSPPENEDEKDPEALMAAVRDALGEAFEKGDMTPSQISRKIAARFGLPRSEVYGEAMKIRREKS</sequence>
<dbReference type="CDD" id="cd11648">
    <property type="entry name" value="RsmI"/>
    <property type="match status" value="1"/>
</dbReference>
<dbReference type="PIRSF" id="PIRSF005917">
    <property type="entry name" value="MTase_YraL"/>
    <property type="match status" value="1"/>
</dbReference>
<comment type="similarity">
    <text evidence="6">Belongs to the methyltransferase superfamily. RsmI family.</text>
</comment>
<keyword evidence="1 6" id="KW-0963">Cytoplasm</keyword>
<reference evidence="8" key="1">
    <citation type="submission" date="2019-01" db="EMBL/GenBank/DDBJ databases">
        <authorList>
            <consortium name="Genoscope - CEA"/>
            <person name="William W."/>
        </authorList>
    </citation>
    <scope>NUCLEOTIDE SEQUENCE</scope>
    <source>
        <strain evidence="8">CR-1</strain>
    </source>
</reference>
<dbReference type="InterPro" id="IPR008189">
    <property type="entry name" value="rRNA_ssu_MeTfrase_I"/>
</dbReference>
<dbReference type="EC" id="2.1.1.198" evidence="6"/>
<dbReference type="InterPro" id="IPR000878">
    <property type="entry name" value="4pyrrol_Mease"/>
</dbReference>
<protein>
    <recommendedName>
        <fullName evidence="6">Ribosomal RNA small subunit methyltransferase I</fullName>
        <ecNumber evidence="6">2.1.1.198</ecNumber>
    </recommendedName>
    <alternativeName>
        <fullName evidence="6">16S rRNA 2'-O-ribose C1402 methyltransferase</fullName>
    </alternativeName>
    <alternativeName>
        <fullName evidence="6">rRNA (cytidine-2'-O-)-methyltransferase RsmI</fullName>
    </alternativeName>
</protein>
<dbReference type="SUPFAM" id="SSF53790">
    <property type="entry name" value="Tetrapyrrole methylase"/>
    <property type="match status" value="1"/>
</dbReference>
<keyword evidence="5 6" id="KW-0949">S-adenosyl-L-methionine</keyword>
<evidence type="ECO:0000259" key="7">
    <source>
        <dbReference type="Pfam" id="PF00590"/>
    </source>
</evidence>
<evidence type="ECO:0000256" key="3">
    <source>
        <dbReference type="ARBA" id="ARBA00022603"/>
    </source>
</evidence>
<comment type="catalytic activity">
    <reaction evidence="6">
        <text>cytidine(1402) in 16S rRNA + S-adenosyl-L-methionine = 2'-O-methylcytidine(1402) in 16S rRNA + S-adenosyl-L-homocysteine + H(+)</text>
        <dbReference type="Rhea" id="RHEA:42924"/>
        <dbReference type="Rhea" id="RHEA-COMP:10285"/>
        <dbReference type="Rhea" id="RHEA-COMP:10286"/>
        <dbReference type="ChEBI" id="CHEBI:15378"/>
        <dbReference type="ChEBI" id="CHEBI:57856"/>
        <dbReference type="ChEBI" id="CHEBI:59789"/>
        <dbReference type="ChEBI" id="CHEBI:74495"/>
        <dbReference type="ChEBI" id="CHEBI:82748"/>
        <dbReference type="EC" id="2.1.1.198"/>
    </reaction>
</comment>
<name>A0A484HHW6_9BACT</name>
<dbReference type="PANTHER" id="PTHR46111:SF1">
    <property type="entry name" value="RIBOSOMAL RNA SMALL SUBUNIT METHYLTRANSFERASE I"/>
    <property type="match status" value="1"/>
</dbReference>
<keyword evidence="3 6" id="KW-0489">Methyltransferase</keyword>
<dbReference type="Gene3D" id="3.40.1010.10">
    <property type="entry name" value="Cobalt-precorrin-4 Transmethylase, Domain 1"/>
    <property type="match status" value="1"/>
</dbReference>
<evidence type="ECO:0000256" key="2">
    <source>
        <dbReference type="ARBA" id="ARBA00022552"/>
    </source>
</evidence>
<evidence type="ECO:0000256" key="4">
    <source>
        <dbReference type="ARBA" id="ARBA00022679"/>
    </source>
</evidence>
<feature type="domain" description="Tetrapyrrole methylase" evidence="7">
    <location>
        <begin position="10"/>
        <end position="208"/>
    </location>
</feature>
<dbReference type="PANTHER" id="PTHR46111">
    <property type="entry name" value="RIBOSOMAL RNA SMALL SUBUNIT METHYLTRANSFERASE I"/>
    <property type="match status" value="1"/>
</dbReference>
<dbReference type="Pfam" id="PF00590">
    <property type="entry name" value="TP_methylase"/>
    <property type="match status" value="1"/>
</dbReference>
<dbReference type="NCBIfam" id="TIGR00096">
    <property type="entry name" value="16S rRNA (cytidine(1402)-2'-O)-methyltransferase"/>
    <property type="match status" value="1"/>
</dbReference>
<keyword evidence="4 6" id="KW-0808">Transferase</keyword>
<dbReference type="EMBL" id="CAACVI010000001">
    <property type="protein sequence ID" value="VEN72785.1"/>
    <property type="molecule type" value="Genomic_DNA"/>
</dbReference>
<dbReference type="GO" id="GO:0070677">
    <property type="term" value="F:rRNA (cytosine-2'-O-)-methyltransferase activity"/>
    <property type="evidence" value="ECO:0007669"/>
    <property type="project" value="UniProtKB-UniRule"/>
</dbReference>
<dbReference type="AlphaFoldDB" id="A0A484HHW6"/>
<evidence type="ECO:0000256" key="6">
    <source>
        <dbReference type="HAMAP-Rule" id="MF_01877"/>
    </source>
</evidence>
<dbReference type="InterPro" id="IPR014777">
    <property type="entry name" value="4pyrrole_Mease_sub1"/>
</dbReference>
<dbReference type="PROSITE" id="PS01296">
    <property type="entry name" value="RSMI"/>
    <property type="match status" value="1"/>
</dbReference>
<keyword evidence="2 6" id="KW-0698">rRNA processing</keyword>
<organism evidence="8">
    <name type="scientific">uncultured Desulfobacteraceae bacterium</name>
    <dbReference type="NCBI Taxonomy" id="218296"/>
    <lineage>
        <taxon>Bacteria</taxon>
        <taxon>Pseudomonadati</taxon>
        <taxon>Thermodesulfobacteriota</taxon>
        <taxon>Desulfobacteria</taxon>
        <taxon>Desulfobacterales</taxon>
        <taxon>Desulfobacteraceae</taxon>
        <taxon>environmental samples</taxon>
    </lineage>
</organism>
<dbReference type="FunFam" id="3.30.950.10:FF:000002">
    <property type="entry name" value="Ribosomal RNA small subunit methyltransferase I"/>
    <property type="match status" value="1"/>
</dbReference>
<proteinExistence type="inferred from homology"/>
<comment type="function">
    <text evidence="6">Catalyzes the 2'-O-methylation of the ribose of cytidine 1402 (C1402) in 16S rRNA.</text>
</comment>
<accession>A0A484HHW6</accession>
<dbReference type="InterPro" id="IPR014776">
    <property type="entry name" value="4pyrrole_Mease_sub2"/>
</dbReference>
<evidence type="ECO:0000256" key="5">
    <source>
        <dbReference type="ARBA" id="ARBA00022691"/>
    </source>
</evidence>
<dbReference type="GO" id="GO:0005737">
    <property type="term" value="C:cytoplasm"/>
    <property type="evidence" value="ECO:0007669"/>
    <property type="project" value="UniProtKB-SubCell"/>
</dbReference>
<dbReference type="InterPro" id="IPR035996">
    <property type="entry name" value="4pyrrol_Methylase_sf"/>
</dbReference>